<dbReference type="GeneID" id="98156989"/>
<protein>
    <submittedName>
        <fullName evidence="1">Uncharacterized protein</fullName>
    </submittedName>
</protein>
<dbReference type="InterPro" id="IPR046670">
    <property type="entry name" value="DUF6540"/>
</dbReference>
<organism evidence="1 2">
    <name type="scientific">Aspergillus pseudodeflectus</name>
    <dbReference type="NCBI Taxonomy" id="176178"/>
    <lineage>
        <taxon>Eukaryota</taxon>
        <taxon>Fungi</taxon>
        <taxon>Dikarya</taxon>
        <taxon>Ascomycota</taxon>
        <taxon>Pezizomycotina</taxon>
        <taxon>Eurotiomycetes</taxon>
        <taxon>Eurotiomycetidae</taxon>
        <taxon>Eurotiales</taxon>
        <taxon>Aspergillaceae</taxon>
        <taxon>Aspergillus</taxon>
        <taxon>Aspergillus subgen. Nidulantes</taxon>
    </lineage>
</organism>
<reference evidence="1 2" key="1">
    <citation type="submission" date="2024-07" db="EMBL/GenBank/DDBJ databases">
        <title>Section-level genome sequencing and comparative genomics of Aspergillus sections Usti and Cavernicolus.</title>
        <authorList>
            <consortium name="Lawrence Berkeley National Laboratory"/>
            <person name="Nybo J.L."/>
            <person name="Vesth T.C."/>
            <person name="Theobald S."/>
            <person name="Frisvad J.C."/>
            <person name="Larsen T.O."/>
            <person name="Kjaerboelling I."/>
            <person name="Rothschild-Mancinelli K."/>
            <person name="Lyhne E.K."/>
            <person name="Kogle M.E."/>
            <person name="Barry K."/>
            <person name="Clum A."/>
            <person name="Na H."/>
            <person name="Ledsgaard L."/>
            <person name="Lin J."/>
            <person name="Lipzen A."/>
            <person name="Kuo A."/>
            <person name="Riley R."/>
            <person name="Mondo S."/>
            <person name="LaButti K."/>
            <person name="Haridas S."/>
            <person name="Pangalinan J."/>
            <person name="Salamov A.A."/>
            <person name="Simmons B.A."/>
            <person name="Magnuson J.K."/>
            <person name="Chen J."/>
            <person name="Drula E."/>
            <person name="Henrissat B."/>
            <person name="Wiebenga A."/>
            <person name="Lubbers R.J."/>
            <person name="Gomes A.C."/>
            <person name="Macurrencykelacurrency M.R."/>
            <person name="Stajich J."/>
            <person name="Grigoriev I.V."/>
            <person name="Mortensen U.H."/>
            <person name="De vries R.P."/>
            <person name="Baker S.E."/>
            <person name="Andersen M.R."/>
        </authorList>
    </citation>
    <scope>NUCLEOTIDE SEQUENCE [LARGE SCALE GENOMIC DNA]</scope>
    <source>
        <strain evidence="1 2">CBS 756.74</strain>
    </source>
</reference>
<dbReference type="Proteomes" id="UP001610444">
    <property type="component" value="Unassembled WGS sequence"/>
</dbReference>
<evidence type="ECO:0000313" key="1">
    <source>
        <dbReference type="EMBL" id="KAL2839468.1"/>
    </source>
</evidence>
<comment type="caution">
    <text evidence="1">The sequence shown here is derived from an EMBL/GenBank/DDBJ whole genome shotgun (WGS) entry which is preliminary data.</text>
</comment>
<accession>A0ABR4JHF0</accession>
<name>A0ABR4JHF0_9EURO</name>
<keyword evidence="2" id="KW-1185">Reference proteome</keyword>
<sequence>MNRPPPPSPPDILTPGPDGAYLVHLLIYNGAPFHDHWAYWIQSRQNTDSGVLVHAAGNVRVGFEFEIKRSYGCDEGESPPTKRVPLQWVSGEYISEKAMLASGNEEADRIPACPFEEVLSKVEVPVKSLRSADDQAAGVPKRIVQRDCQTWIVEAAEQLVKEHIFSSEVASYLRAIQQ</sequence>
<evidence type="ECO:0000313" key="2">
    <source>
        <dbReference type="Proteomes" id="UP001610444"/>
    </source>
</evidence>
<dbReference type="EMBL" id="JBFXLR010000074">
    <property type="protein sequence ID" value="KAL2839468.1"/>
    <property type="molecule type" value="Genomic_DNA"/>
</dbReference>
<proteinExistence type="predicted"/>
<gene>
    <name evidence="1" type="ORF">BJX68DRAFT_247853</name>
</gene>
<dbReference type="RefSeq" id="XP_070893553.1">
    <property type="nucleotide sequence ID" value="XM_071041825.1"/>
</dbReference>
<dbReference type="Pfam" id="PF20174">
    <property type="entry name" value="DUF6540"/>
    <property type="match status" value="1"/>
</dbReference>